<feature type="region of interest" description="Disordered" evidence="6">
    <location>
        <begin position="263"/>
        <end position="282"/>
    </location>
</feature>
<evidence type="ECO:0000259" key="7">
    <source>
        <dbReference type="PROSITE" id="PS50066"/>
    </source>
</evidence>
<dbReference type="CDD" id="cd00266">
    <property type="entry name" value="MADS_SRF_like"/>
    <property type="match status" value="1"/>
</dbReference>
<dbReference type="InterPro" id="IPR036879">
    <property type="entry name" value="TF_MADSbox_sf"/>
</dbReference>
<keyword evidence="3" id="KW-0238">DNA-binding</keyword>
<comment type="caution">
    <text evidence="8">The sequence shown here is derived from an EMBL/GenBank/DDBJ whole genome shotgun (WGS) entry which is preliminary data.</text>
</comment>
<dbReference type="FunFam" id="3.40.1810.10:FF:000002">
    <property type="entry name" value="Serum response factor b"/>
    <property type="match status" value="1"/>
</dbReference>
<sequence>MTSYRPQDLLQFINHTDEDVDCEFSDDGIVTLLDHDGGTMNHVTSGSSPCRKRTHAQAFHPDEHSPRSSGSPENEKGSKKLTRGKQKIPIEFIHDRARRYSTFSKRKTGLMKKASELAHLTGAQVLLLIASETKHVYTFATQRLKDIVNLDSGKELIKTCLMGPHPSNGVDTSAKKRSVSTSTNSNDANDYTEETAYEASTYNSDSQNNTRFGSKCSSKSVFAEHERYSCNAVTSSLSDRVPQSDTLTINKPAAPKDLCVQSTPVESGGTHPSVDCSPVSDQNQVTSPSTVATTVATFGINCANARIETVNSPSSSLTGILVNSSVSNPGDPVQLLLLPHPNLPTSVTENNAPAILARPAVTSITIPNNPLVSELDHPYPHTPISIGSAPCIISPMPRRTLLPKKPK</sequence>
<dbReference type="PANTHER" id="PTHR48019">
    <property type="entry name" value="SERUM RESPONSE FACTOR HOMOLOG"/>
    <property type="match status" value="1"/>
</dbReference>
<keyword evidence="4" id="KW-0804">Transcription</keyword>
<dbReference type="PROSITE" id="PS50066">
    <property type="entry name" value="MADS_BOX_2"/>
    <property type="match status" value="1"/>
</dbReference>
<dbReference type="GO" id="GO:0000987">
    <property type="term" value="F:cis-regulatory region sequence-specific DNA binding"/>
    <property type="evidence" value="ECO:0007669"/>
    <property type="project" value="InterPro"/>
</dbReference>
<reference evidence="8" key="1">
    <citation type="submission" date="2019-03" db="EMBL/GenBank/DDBJ databases">
        <title>Improved annotation for the trematode Fasciola hepatica.</title>
        <authorList>
            <person name="Choi Y.-J."/>
            <person name="Martin J."/>
            <person name="Mitreva M."/>
        </authorList>
    </citation>
    <scope>NUCLEOTIDE SEQUENCE [LARGE SCALE GENOMIC DNA]</scope>
</reference>
<dbReference type="Pfam" id="PF00319">
    <property type="entry name" value="SRF-TF"/>
    <property type="match status" value="1"/>
</dbReference>
<feature type="compositionally biased region" description="Polar residues" evidence="6">
    <location>
        <begin position="179"/>
        <end position="189"/>
    </location>
</feature>
<keyword evidence="2" id="KW-0805">Transcription regulation</keyword>
<keyword evidence="5" id="KW-0539">Nucleus</keyword>
<dbReference type="InterPro" id="IPR050142">
    <property type="entry name" value="MADS-box/MEF2_TF"/>
</dbReference>
<feature type="domain" description="MADS-box" evidence="7">
    <location>
        <begin position="83"/>
        <end position="143"/>
    </location>
</feature>
<evidence type="ECO:0000256" key="3">
    <source>
        <dbReference type="ARBA" id="ARBA00023125"/>
    </source>
</evidence>
<dbReference type="PRINTS" id="PR00404">
    <property type="entry name" value="MADSDOMAIN"/>
</dbReference>
<comment type="subcellular location">
    <subcellularLocation>
        <location evidence="1">Nucleus</location>
    </subcellularLocation>
</comment>
<evidence type="ECO:0000256" key="6">
    <source>
        <dbReference type="SAM" id="MobiDB-lite"/>
    </source>
</evidence>
<dbReference type="GO" id="GO:0005634">
    <property type="term" value="C:nucleus"/>
    <property type="evidence" value="ECO:0007669"/>
    <property type="project" value="UniProtKB-SubCell"/>
</dbReference>
<dbReference type="GO" id="GO:0046983">
    <property type="term" value="F:protein dimerization activity"/>
    <property type="evidence" value="ECO:0007669"/>
    <property type="project" value="InterPro"/>
</dbReference>
<dbReference type="SMART" id="SM00432">
    <property type="entry name" value="MADS"/>
    <property type="match status" value="1"/>
</dbReference>
<dbReference type="GO" id="GO:0045944">
    <property type="term" value="P:positive regulation of transcription by RNA polymerase II"/>
    <property type="evidence" value="ECO:0007669"/>
    <property type="project" value="InterPro"/>
</dbReference>
<evidence type="ECO:0000256" key="2">
    <source>
        <dbReference type="ARBA" id="ARBA00023015"/>
    </source>
</evidence>
<dbReference type="SUPFAM" id="SSF55455">
    <property type="entry name" value="SRF-like"/>
    <property type="match status" value="1"/>
</dbReference>
<proteinExistence type="predicted"/>
<dbReference type="Proteomes" id="UP000230066">
    <property type="component" value="Unassembled WGS sequence"/>
</dbReference>
<dbReference type="InterPro" id="IPR002100">
    <property type="entry name" value="TF_MADSbox"/>
</dbReference>
<dbReference type="AlphaFoldDB" id="A0A4E0RAP9"/>
<dbReference type="InterPro" id="IPR033897">
    <property type="entry name" value="SRF-like_MADS-box"/>
</dbReference>
<name>A0A4E0RAP9_FASHE</name>
<evidence type="ECO:0000256" key="1">
    <source>
        <dbReference type="ARBA" id="ARBA00004123"/>
    </source>
</evidence>
<dbReference type="Gene3D" id="3.40.1810.10">
    <property type="entry name" value="Transcription factor, MADS-box"/>
    <property type="match status" value="1"/>
</dbReference>
<dbReference type="GO" id="GO:0000981">
    <property type="term" value="F:DNA-binding transcription factor activity, RNA polymerase II-specific"/>
    <property type="evidence" value="ECO:0007669"/>
    <property type="project" value="InterPro"/>
</dbReference>
<feature type="region of interest" description="Disordered" evidence="6">
    <location>
        <begin position="162"/>
        <end position="192"/>
    </location>
</feature>
<evidence type="ECO:0000313" key="8">
    <source>
        <dbReference type="EMBL" id="THD18627.1"/>
    </source>
</evidence>
<evidence type="ECO:0000313" key="9">
    <source>
        <dbReference type="Proteomes" id="UP000230066"/>
    </source>
</evidence>
<keyword evidence="9" id="KW-1185">Reference proteome</keyword>
<accession>A0A4E0RAP9</accession>
<evidence type="ECO:0000256" key="4">
    <source>
        <dbReference type="ARBA" id="ARBA00023163"/>
    </source>
</evidence>
<gene>
    <name evidence="8" type="ORF">D915_010676</name>
</gene>
<dbReference type="EMBL" id="JXXN02009543">
    <property type="protein sequence ID" value="THD18627.1"/>
    <property type="molecule type" value="Genomic_DNA"/>
</dbReference>
<protein>
    <submittedName>
        <fullName evidence="8">Serum response factor</fullName>
    </submittedName>
</protein>
<evidence type="ECO:0000256" key="5">
    <source>
        <dbReference type="ARBA" id="ARBA00023242"/>
    </source>
</evidence>
<organism evidence="8 9">
    <name type="scientific">Fasciola hepatica</name>
    <name type="common">Liver fluke</name>
    <dbReference type="NCBI Taxonomy" id="6192"/>
    <lineage>
        <taxon>Eukaryota</taxon>
        <taxon>Metazoa</taxon>
        <taxon>Spiralia</taxon>
        <taxon>Lophotrochozoa</taxon>
        <taxon>Platyhelminthes</taxon>
        <taxon>Trematoda</taxon>
        <taxon>Digenea</taxon>
        <taxon>Plagiorchiida</taxon>
        <taxon>Echinostomata</taxon>
        <taxon>Echinostomatoidea</taxon>
        <taxon>Fasciolidae</taxon>
        <taxon>Fasciola</taxon>
    </lineage>
</organism>
<feature type="region of interest" description="Disordered" evidence="6">
    <location>
        <begin position="36"/>
        <end position="86"/>
    </location>
</feature>